<organism evidence="1 2">
    <name type="scientific">Hyalangium minutum</name>
    <dbReference type="NCBI Taxonomy" id="394096"/>
    <lineage>
        <taxon>Bacteria</taxon>
        <taxon>Pseudomonadati</taxon>
        <taxon>Myxococcota</taxon>
        <taxon>Myxococcia</taxon>
        <taxon>Myxococcales</taxon>
        <taxon>Cystobacterineae</taxon>
        <taxon>Archangiaceae</taxon>
        <taxon>Hyalangium</taxon>
    </lineage>
</organism>
<name>A0A085WB16_9BACT</name>
<gene>
    <name evidence="1" type="ORF">DB31_1897</name>
</gene>
<dbReference type="AlphaFoldDB" id="A0A085WB16"/>
<dbReference type="Proteomes" id="UP000028725">
    <property type="component" value="Unassembled WGS sequence"/>
</dbReference>
<evidence type="ECO:0000313" key="2">
    <source>
        <dbReference type="Proteomes" id="UP000028725"/>
    </source>
</evidence>
<dbReference type="InterPro" id="IPR008164">
    <property type="entry name" value="XGLTT_rpt"/>
</dbReference>
<keyword evidence="2" id="KW-1185">Reference proteome</keyword>
<evidence type="ECO:0000313" key="1">
    <source>
        <dbReference type="EMBL" id="KFE64879.1"/>
    </source>
</evidence>
<sequence>MHPDESLHCQQATHSPSSLLGTLPLLILMAPVWACGPVEPTDEAPAPSPLAARYLPLEADNGMSPNGLSANGLSANGLSANGLSANGLSANGLSMPSFTSWFTQNPAQNDMVMRYIVRCAVHDNEFRQYRDPQTQLVYTWSGGLGLAPGWAHGAPANLAEQQLVSACLAAHVNKFGMSVPISVLGKTATGQYIPVTLDELLRYTRQEGCFFGNLFNGEGVFAGSDGPRLQSTESSSRACAFSSGGNACPPIVDAGRCDQLCEPFLLGGLYVSCTYNGVTYKPLTTRISQHAIYRCGDGVCQFTESCGRGSIPDSCEADCGRCTDEN</sequence>
<dbReference type="EMBL" id="JMCB01000013">
    <property type="protein sequence ID" value="KFE64879.1"/>
    <property type="molecule type" value="Genomic_DNA"/>
</dbReference>
<protein>
    <submittedName>
        <fullName evidence="1">Gamma-glutamyltranspeptidase</fullName>
    </submittedName>
</protein>
<reference evidence="1 2" key="1">
    <citation type="submission" date="2014-04" db="EMBL/GenBank/DDBJ databases">
        <title>Genome assembly of Hyalangium minutum DSM 14724.</title>
        <authorList>
            <person name="Sharma G."/>
            <person name="Subramanian S."/>
        </authorList>
    </citation>
    <scope>NUCLEOTIDE SEQUENCE [LARGE SCALE GENOMIC DNA]</scope>
    <source>
        <strain evidence="1 2">DSM 14724</strain>
    </source>
</reference>
<dbReference type="Pfam" id="PF01744">
    <property type="entry name" value="GLTT"/>
    <property type="match status" value="1"/>
</dbReference>
<comment type="caution">
    <text evidence="1">The sequence shown here is derived from an EMBL/GenBank/DDBJ whole genome shotgun (WGS) entry which is preliminary data.</text>
</comment>
<dbReference type="STRING" id="394096.DB31_1897"/>
<dbReference type="PATRIC" id="fig|394096.3.peg.6232"/>
<accession>A0A085WB16</accession>
<proteinExistence type="predicted"/>